<dbReference type="Gene3D" id="3.40.50.300">
    <property type="entry name" value="P-loop containing nucleotide triphosphate hydrolases"/>
    <property type="match status" value="1"/>
</dbReference>
<dbReference type="HOGENOM" id="CLU_014089_0_0_1"/>
<accession>G3JTT2</accession>
<protein>
    <submittedName>
        <fullName evidence="5">ARF-like GTPase ARLP2</fullName>
    </submittedName>
</protein>
<feature type="binding site" evidence="4">
    <location>
        <position position="29"/>
    </location>
    <ligand>
        <name>Mg(2+)</name>
        <dbReference type="ChEBI" id="CHEBI:18420"/>
    </ligand>
</feature>
<gene>
    <name evidence="5" type="ORF">CCM_09222</name>
</gene>
<evidence type="ECO:0000256" key="3">
    <source>
        <dbReference type="PIRSR" id="PIRSR606689-1"/>
    </source>
</evidence>
<feature type="binding site" evidence="4">
    <location>
        <position position="46"/>
    </location>
    <ligand>
        <name>Mg(2+)</name>
        <dbReference type="ChEBI" id="CHEBI:18420"/>
    </ligand>
</feature>
<dbReference type="EMBL" id="JH126406">
    <property type="protein sequence ID" value="EGX88086.1"/>
    <property type="molecule type" value="Genomic_DNA"/>
</dbReference>
<dbReference type="eggNOG" id="KOG0071">
    <property type="taxonomic scope" value="Eukaryota"/>
</dbReference>
<proteinExistence type="predicted"/>
<dbReference type="PROSITE" id="PS51417">
    <property type="entry name" value="ARF"/>
    <property type="match status" value="1"/>
</dbReference>
<dbReference type="InParanoid" id="G3JTT2"/>
<dbReference type="InterPro" id="IPR024156">
    <property type="entry name" value="Small_GTPase_ARF"/>
</dbReference>
<dbReference type="GO" id="GO:0046872">
    <property type="term" value="F:metal ion binding"/>
    <property type="evidence" value="ECO:0007669"/>
    <property type="project" value="UniProtKB-KW"/>
</dbReference>
<evidence type="ECO:0000256" key="4">
    <source>
        <dbReference type="PIRSR" id="PIRSR606689-2"/>
    </source>
</evidence>
<keyword evidence="4" id="KW-0460">Magnesium</keyword>
<dbReference type="VEuPathDB" id="FungiDB:CCM_09222"/>
<dbReference type="SUPFAM" id="SSF52540">
    <property type="entry name" value="P-loop containing nucleoside triphosphate hydrolases"/>
    <property type="match status" value="1"/>
</dbReference>
<dbReference type="NCBIfam" id="TIGR00231">
    <property type="entry name" value="small_GTP"/>
    <property type="match status" value="1"/>
</dbReference>
<feature type="binding site" evidence="3">
    <location>
        <begin position="22"/>
        <end position="29"/>
    </location>
    <ligand>
        <name>GTP</name>
        <dbReference type="ChEBI" id="CHEBI:37565"/>
    </ligand>
</feature>
<keyword evidence="4" id="KW-0479">Metal-binding</keyword>
<dbReference type="OrthoDB" id="427186at2759"/>
<organism evidence="5 6">
    <name type="scientific">Cordyceps militaris (strain CM01)</name>
    <name type="common">Caterpillar fungus</name>
    <dbReference type="NCBI Taxonomy" id="983644"/>
    <lineage>
        <taxon>Eukaryota</taxon>
        <taxon>Fungi</taxon>
        <taxon>Dikarya</taxon>
        <taxon>Ascomycota</taxon>
        <taxon>Pezizomycotina</taxon>
        <taxon>Sordariomycetes</taxon>
        <taxon>Hypocreomycetidae</taxon>
        <taxon>Hypocreales</taxon>
        <taxon>Cordycipitaceae</taxon>
        <taxon>Cordyceps</taxon>
    </lineage>
</organism>
<dbReference type="InterPro" id="IPR006689">
    <property type="entry name" value="Small_GTPase_ARF/SAR"/>
</dbReference>
<name>G3JTT2_CORMM</name>
<evidence type="ECO:0000256" key="2">
    <source>
        <dbReference type="ARBA" id="ARBA00023134"/>
    </source>
</evidence>
<dbReference type="Proteomes" id="UP000001610">
    <property type="component" value="Unassembled WGS sequence"/>
</dbReference>
<dbReference type="STRING" id="983644.G3JTT2"/>
<dbReference type="AlphaFoldDB" id="G3JTT2"/>
<dbReference type="Pfam" id="PF00025">
    <property type="entry name" value="Arf"/>
    <property type="match status" value="1"/>
</dbReference>
<sequence>MDQKLGKWMFWRPNERRVLLMGLDYSGKTTLLYRWVLDEPFEPIPTIGFNLETIKHPTGLTFQVWDVGGCDKLRPLHRHYFSDTDAVIYMHNCADMERLDEQVQVLTDYMSDEALHRVPVLVVLSVQDLMAPDTRDQDMEKILAAYNELIACFKRPALLKVFHSPGFSAKTTQNTHIVLDEVAKMLADKTGAASASKAAGADPLQPSTDELDAERARTLVDADAMTTEDFWRALGDGSLAPWDHYNHLKSGFFVLIEAFEQGRGVLDAAETFIGHLERLRKGNPERFRNTTHRTMTIFWLAQLHVAALNYINTTDTKRVLAREDFKAVLLHTPRLTDSRLWGQFYSKSVLFSHEAKERWSLPNIKPLPSVVAAEKHQRAGQAPPPTAVDADRLIGFGLTVVQQTLASQGRRGPIVKAALAALESSTMRERAVTTAIAPYSATQAYFWVQTVHAAIATAASATDAEKKPGAALTWAGSVESLTLPAFKALFGIAGDEWRAHYSPALWESLGARMQFLPPDKKPLPNLIAVHDGGSVRAARGAMVQSYAAEKEPRAELPPPQALAVMAAVLVQELAEDRSGGSEHGVMIQALFKMLRPSRDKDRRGRSRAIAEALALPCAGVDGLTQRLFWVQQVLAAVGRFEGTDFGAFVGAHAWLAYKDLPLVYYSPMLWASEEAKAVYVGPDRKSMSSLVL</sequence>
<dbReference type="InterPro" id="IPR027417">
    <property type="entry name" value="P-loop_NTPase"/>
</dbReference>
<keyword evidence="1 3" id="KW-0547">Nucleotide-binding</keyword>
<dbReference type="PRINTS" id="PR00328">
    <property type="entry name" value="SAR1GTPBP"/>
</dbReference>
<dbReference type="RefSeq" id="XP_006674419.1">
    <property type="nucleotide sequence ID" value="XM_006674356.1"/>
</dbReference>
<keyword evidence="2 3" id="KW-0342">GTP-binding</keyword>
<evidence type="ECO:0000313" key="5">
    <source>
        <dbReference type="EMBL" id="EGX88086.1"/>
    </source>
</evidence>
<dbReference type="OMA" id="HRTMTIF"/>
<evidence type="ECO:0000313" key="6">
    <source>
        <dbReference type="Proteomes" id="UP000001610"/>
    </source>
</evidence>
<reference evidence="5 6" key="1">
    <citation type="journal article" date="2011" name="Genome Biol.">
        <title>Genome sequence of the insect pathogenic fungus Cordyceps militaris, a valued traditional Chinese medicine.</title>
        <authorList>
            <person name="Zheng P."/>
            <person name="Xia Y."/>
            <person name="Xiao G."/>
            <person name="Xiong C."/>
            <person name="Hu X."/>
            <person name="Zhang S."/>
            <person name="Zheng H."/>
            <person name="Huang Y."/>
            <person name="Zhou Y."/>
            <person name="Wang S."/>
            <person name="Zhao G.P."/>
            <person name="Liu X."/>
            <person name="St Leger R.J."/>
            <person name="Wang C."/>
        </authorList>
    </citation>
    <scope>NUCLEOTIDE SEQUENCE [LARGE SCALE GENOMIC DNA]</scope>
    <source>
        <strain evidence="5 6">CM01</strain>
    </source>
</reference>
<dbReference type="PANTHER" id="PTHR11711">
    <property type="entry name" value="ADP RIBOSYLATION FACTOR-RELATED"/>
    <property type="match status" value="1"/>
</dbReference>
<evidence type="ECO:0000256" key="1">
    <source>
        <dbReference type="ARBA" id="ARBA00022741"/>
    </source>
</evidence>
<dbReference type="SMART" id="SM00177">
    <property type="entry name" value="ARF"/>
    <property type="match status" value="1"/>
</dbReference>
<dbReference type="KEGG" id="cmt:CCM_09222"/>
<dbReference type="GO" id="GO:0003924">
    <property type="term" value="F:GTPase activity"/>
    <property type="evidence" value="ECO:0007669"/>
    <property type="project" value="InterPro"/>
</dbReference>
<keyword evidence="6" id="KW-1185">Reference proteome</keyword>
<dbReference type="SMART" id="SM00178">
    <property type="entry name" value="SAR"/>
    <property type="match status" value="1"/>
</dbReference>
<dbReference type="InterPro" id="IPR005225">
    <property type="entry name" value="Small_GTP-bd"/>
</dbReference>
<dbReference type="GO" id="GO:0005525">
    <property type="term" value="F:GTP binding"/>
    <property type="evidence" value="ECO:0007669"/>
    <property type="project" value="UniProtKB-KW"/>
</dbReference>
<feature type="binding site" evidence="3">
    <location>
        <position position="69"/>
    </location>
    <ligand>
        <name>GTP</name>
        <dbReference type="ChEBI" id="CHEBI:37565"/>
    </ligand>
</feature>
<dbReference type="GeneID" id="18171225"/>